<gene>
    <name evidence="4" type="ORF">JN12_03415</name>
</gene>
<dbReference type="OrthoDB" id="9802114at2"/>
<keyword evidence="1 2" id="KW-0129">CBS domain</keyword>
<dbReference type="Pfam" id="PF00571">
    <property type="entry name" value="CBS"/>
    <property type="match status" value="2"/>
</dbReference>
<feature type="domain" description="CBS" evidence="3">
    <location>
        <begin position="7"/>
        <end position="72"/>
    </location>
</feature>
<evidence type="ECO:0000259" key="3">
    <source>
        <dbReference type="PROSITE" id="PS51371"/>
    </source>
</evidence>
<dbReference type="AlphaFoldDB" id="A0A562V8V3"/>
<dbReference type="Gene3D" id="3.10.580.10">
    <property type="entry name" value="CBS-domain"/>
    <property type="match status" value="1"/>
</dbReference>
<dbReference type="EMBL" id="VLLN01000028">
    <property type="protein sequence ID" value="TWJ14329.1"/>
    <property type="molecule type" value="Genomic_DNA"/>
</dbReference>
<proteinExistence type="predicted"/>
<accession>A0A562V8V3</accession>
<sequence>MKAKDIMVTTVPVISRKATVREAYLILRKNLAKEENLNTAPGLIVVDEKGNLAGILSPLTIIKVLLACARTTRCIEAEAPSTVDTELCKQVREKLVEEIMDWQAISVTEDADLLDVAELFVKHRFQRIPVVKNNGVVGVIYRSRVLFALATCLDS</sequence>
<evidence type="ECO:0000313" key="4">
    <source>
        <dbReference type="EMBL" id="TWJ14329.1"/>
    </source>
</evidence>
<dbReference type="InterPro" id="IPR000644">
    <property type="entry name" value="CBS_dom"/>
</dbReference>
<dbReference type="PANTHER" id="PTHR43080:SF2">
    <property type="entry name" value="CBS DOMAIN-CONTAINING PROTEIN"/>
    <property type="match status" value="1"/>
</dbReference>
<comment type="caution">
    <text evidence="4">The sequence shown here is derived from an EMBL/GenBank/DDBJ whole genome shotgun (WGS) entry which is preliminary data.</text>
</comment>
<evidence type="ECO:0000313" key="5">
    <source>
        <dbReference type="Proteomes" id="UP000319449"/>
    </source>
</evidence>
<feature type="domain" description="CBS" evidence="3">
    <location>
        <begin position="100"/>
        <end position="155"/>
    </location>
</feature>
<dbReference type="PANTHER" id="PTHR43080">
    <property type="entry name" value="CBS DOMAIN-CONTAINING PROTEIN CBSX3, MITOCHONDRIAL"/>
    <property type="match status" value="1"/>
</dbReference>
<dbReference type="InterPro" id="IPR051257">
    <property type="entry name" value="Diverse_CBS-Domain"/>
</dbReference>
<dbReference type="PROSITE" id="PS51371">
    <property type="entry name" value="CBS"/>
    <property type="match status" value="2"/>
</dbReference>
<organism evidence="4 5">
    <name type="scientific">Geobacter argillaceus</name>
    <dbReference type="NCBI Taxonomy" id="345631"/>
    <lineage>
        <taxon>Bacteria</taxon>
        <taxon>Pseudomonadati</taxon>
        <taxon>Thermodesulfobacteriota</taxon>
        <taxon>Desulfuromonadia</taxon>
        <taxon>Geobacterales</taxon>
        <taxon>Geobacteraceae</taxon>
        <taxon>Geobacter</taxon>
    </lineage>
</organism>
<dbReference type="SUPFAM" id="SSF54631">
    <property type="entry name" value="CBS-domain pair"/>
    <property type="match status" value="1"/>
</dbReference>
<protein>
    <submittedName>
        <fullName evidence="4">CBS domain protein</fullName>
    </submittedName>
</protein>
<name>A0A562V8V3_9BACT</name>
<dbReference type="InterPro" id="IPR046342">
    <property type="entry name" value="CBS_dom_sf"/>
</dbReference>
<evidence type="ECO:0000256" key="1">
    <source>
        <dbReference type="ARBA" id="ARBA00023122"/>
    </source>
</evidence>
<dbReference type="RefSeq" id="WP_145024991.1">
    <property type="nucleotide sequence ID" value="NZ_VLLN01000028.1"/>
</dbReference>
<reference evidence="4 5" key="1">
    <citation type="submission" date="2019-07" db="EMBL/GenBank/DDBJ databases">
        <title>Genomic Encyclopedia of Archaeal and Bacterial Type Strains, Phase II (KMG-II): from individual species to whole genera.</title>
        <authorList>
            <person name="Goeker M."/>
        </authorList>
    </citation>
    <scope>NUCLEOTIDE SEQUENCE [LARGE SCALE GENOMIC DNA]</scope>
    <source>
        <strain evidence="4 5">ATCC BAA-1139</strain>
    </source>
</reference>
<evidence type="ECO:0000256" key="2">
    <source>
        <dbReference type="PROSITE-ProRule" id="PRU00703"/>
    </source>
</evidence>
<dbReference type="SMART" id="SM00116">
    <property type="entry name" value="CBS"/>
    <property type="match status" value="2"/>
</dbReference>
<keyword evidence="5" id="KW-1185">Reference proteome</keyword>
<dbReference type="Proteomes" id="UP000319449">
    <property type="component" value="Unassembled WGS sequence"/>
</dbReference>